<evidence type="ECO:0000259" key="6">
    <source>
        <dbReference type="PROSITE" id="PS50994"/>
    </source>
</evidence>
<dbReference type="PROSITE" id="PS50994">
    <property type="entry name" value="INTEGRASE"/>
    <property type="match status" value="1"/>
</dbReference>
<evidence type="ECO:0000256" key="3">
    <source>
        <dbReference type="ARBA" id="ARBA00023125"/>
    </source>
</evidence>
<reference evidence="7" key="1">
    <citation type="submission" date="2019-08" db="EMBL/GenBank/DDBJ databases">
        <authorList>
            <person name="Kucharzyk K."/>
            <person name="Murdoch R.W."/>
            <person name="Higgins S."/>
            <person name="Loffler F."/>
        </authorList>
    </citation>
    <scope>NUCLEOTIDE SEQUENCE</scope>
</reference>
<dbReference type="GO" id="GO:0003677">
    <property type="term" value="F:DNA binding"/>
    <property type="evidence" value="ECO:0007669"/>
    <property type="project" value="UniProtKB-KW"/>
</dbReference>
<feature type="domain" description="HTH IS21-type" evidence="5">
    <location>
        <begin position="7"/>
        <end position="68"/>
    </location>
</feature>
<dbReference type="EMBL" id="VSSQ01002775">
    <property type="protein sequence ID" value="MPM17328.1"/>
    <property type="molecule type" value="Genomic_DNA"/>
</dbReference>
<dbReference type="AlphaFoldDB" id="A0A644XNI5"/>
<comment type="caution">
    <text evidence="7">The sequence shown here is derived from an EMBL/GenBank/DDBJ whole genome shotgun (WGS) entry which is preliminary data.</text>
</comment>
<dbReference type="InterPro" id="IPR012337">
    <property type="entry name" value="RNaseH-like_sf"/>
</dbReference>
<dbReference type="PANTHER" id="PTHR35004">
    <property type="entry name" value="TRANSPOSASE RV3428C-RELATED"/>
    <property type="match status" value="1"/>
</dbReference>
<dbReference type="Gene3D" id="3.30.420.10">
    <property type="entry name" value="Ribonuclease H-like superfamily/Ribonuclease H"/>
    <property type="match status" value="1"/>
</dbReference>
<dbReference type="SUPFAM" id="SSF53098">
    <property type="entry name" value="Ribonuclease H-like"/>
    <property type="match status" value="1"/>
</dbReference>
<dbReference type="GO" id="GO:0000150">
    <property type="term" value="F:DNA strand exchange activity"/>
    <property type="evidence" value="ECO:0007669"/>
    <property type="project" value="InterPro"/>
</dbReference>
<name>A0A644XNI5_9ZZZZ</name>
<keyword evidence="4" id="KW-0233">DNA recombination</keyword>
<protein>
    <submittedName>
        <fullName evidence="7">Uncharacterized protein</fullName>
    </submittedName>
</protein>
<evidence type="ECO:0000256" key="1">
    <source>
        <dbReference type="ARBA" id="ARBA00009277"/>
    </source>
</evidence>
<dbReference type="InterPro" id="IPR036397">
    <property type="entry name" value="RNaseH_sf"/>
</dbReference>
<evidence type="ECO:0000259" key="5">
    <source>
        <dbReference type="PROSITE" id="PS50531"/>
    </source>
</evidence>
<feature type="domain" description="Integrase catalytic" evidence="6">
    <location>
        <begin position="117"/>
        <end position="291"/>
    </location>
</feature>
<keyword evidence="3" id="KW-0238">DNA-binding</keyword>
<keyword evidence="2" id="KW-0815">Transposition</keyword>
<gene>
    <name evidence="7" type="ORF">SDC9_63716</name>
</gene>
<accession>A0A644XNI5</accession>
<organism evidence="7">
    <name type="scientific">bioreactor metagenome</name>
    <dbReference type="NCBI Taxonomy" id="1076179"/>
    <lineage>
        <taxon>unclassified sequences</taxon>
        <taxon>metagenomes</taxon>
        <taxon>ecological metagenomes</taxon>
    </lineage>
</organism>
<evidence type="ECO:0000256" key="2">
    <source>
        <dbReference type="ARBA" id="ARBA00022578"/>
    </source>
</evidence>
<comment type="similarity">
    <text evidence="1">Belongs to the transposase IS21/IS408/IS1162 family.</text>
</comment>
<dbReference type="PANTHER" id="PTHR35004:SF7">
    <property type="entry name" value="INTEGRASE PROTEIN"/>
    <property type="match status" value="1"/>
</dbReference>
<dbReference type="PROSITE" id="PS50531">
    <property type="entry name" value="HTH_IS21"/>
    <property type="match status" value="1"/>
</dbReference>
<dbReference type="Pfam" id="PF22483">
    <property type="entry name" value="Mu-transpos_C_2"/>
    <property type="match status" value="1"/>
</dbReference>
<dbReference type="InterPro" id="IPR017894">
    <property type="entry name" value="HTH_IS21_transposase_type"/>
</dbReference>
<dbReference type="Gene3D" id="1.10.10.60">
    <property type="entry name" value="Homeodomain-like"/>
    <property type="match status" value="1"/>
</dbReference>
<dbReference type="InterPro" id="IPR001584">
    <property type="entry name" value="Integrase_cat-core"/>
</dbReference>
<dbReference type="NCBIfam" id="NF033546">
    <property type="entry name" value="transpos_IS21"/>
    <property type="match status" value="1"/>
</dbReference>
<dbReference type="InterPro" id="IPR006120">
    <property type="entry name" value="Resolvase_HTH_dom"/>
</dbReference>
<sequence>MKVKDLRDWHTVKNMHNKGVPIKQIARELKMSKNTVKSLIKKEEEPKYSRENWTTKVDKYKDNIRKWYLEKEYSFNGTRIYNELLKLGYKGSINPVYRFLETLNDERILISKRASQRFETPPGDQAQFDWGEYEVYIDSRKTKIYCFTMVLSYSRKKAAVCSLSVNAAAIYEAIQDLFIELGGVTKELLIDNPKALVLSHKKGEEVIFNANALKLVTYLKTELNACLPLRPRTKGKIEKPNQYIEEQFIKGSNFKSMEELNFEIKDFMRSWNMKTHGTTRRVPDDMFEEEKPILIKLKDKLIMDSDLEVRTVSTDSFVMIDTNRYSVPVRYVDKKVNIRIVYGYRLEIYDLNRRLIKSYPVLDGRYDKYEDPVDYKAIASKVPRSIPEIRRVFENTFKHGSEFYEMASKVTKQAHFHAREFLKLKDLYSVEDLDIILNHCVQNNIFKIENMKSVIKEKYLELIIEHEKIQLSLQKKSENKHAIRNEKEIIRHLSYYGKGDNYDN</sequence>
<dbReference type="GO" id="GO:0015074">
    <property type="term" value="P:DNA integration"/>
    <property type="evidence" value="ECO:0007669"/>
    <property type="project" value="InterPro"/>
</dbReference>
<proteinExistence type="inferred from homology"/>
<dbReference type="InterPro" id="IPR054353">
    <property type="entry name" value="IstA-like_C"/>
</dbReference>
<dbReference type="Pfam" id="PF02796">
    <property type="entry name" value="HTH_7"/>
    <property type="match status" value="1"/>
</dbReference>
<evidence type="ECO:0000313" key="7">
    <source>
        <dbReference type="EMBL" id="MPM17328.1"/>
    </source>
</evidence>
<dbReference type="GO" id="GO:0032196">
    <property type="term" value="P:transposition"/>
    <property type="evidence" value="ECO:0007669"/>
    <property type="project" value="UniProtKB-KW"/>
</dbReference>
<evidence type="ECO:0000256" key="4">
    <source>
        <dbReference type="ARBA" id="ARBA00023172"/>
    </source>
</evidence>